<sequence>MVQRLISADEATAGGFPFAYGYLSRLDPRLRIVLAASFAVAVVALSDLVALSGAVLLAACLLPLSGLPAKRTFKRMAGMDGFIIFTLILLPFSVSGTPIFTVFGIHASWEGLWQAVEIALTANAVILALMCLVGSMQPVTMGHALHALKAPPQLVQLLMFTIRYIETLRSEYLRLRGAMKMRGFKPGTNWHTYRSFGYLVGMMLVRALERSERVLGAMKCRGFTGRFVLLEDFRMRAQDWAFAALFLGATVLLILIELRHVLA</sequence>
<dbReference type="OrthoDB" id="4533at2"/>
<reference evidence="8 9" key="1">
    <citation type="submission" date="2018-03" db="EMBL/GenBank/DDBJ databases">
        <title>Genomic Encyclopedia of Archaeal and Bacterial Type Strains, Phase II (KMG-II): from individual species to whole genera.</title>
        <authorList>
            <person name="Goeker M."/>
        </authorList>
    </citation>
    <scope>NUCLEOTIDE SEQUENCE [LARGE SCALE GENOMIC DNA]</scope>
    <source>
        <strain evidence="8 9">DSM 100212</strain>
    </source>
</reference>
<dbReference type="GO" id="GO:0043190">
    <property type="term" value="C:ATP-binding cassette (ABC) transporter complex"/>
    <property type="evidence" value="ECO:0007669"/>
    <property type="project" value="InterPro"/>
</dbReference>
<comment type="similarity">
    <text evidence="2">Belongs to the CbiQ family.</text>
</comment>
<keyword evidence="6 7" id="KW-0472">Membrane</keyword>
<keyword evidence="4 7" id="KW-0812">Transmembrane</keyword>
<dbReference type="AlphaFoldDB" id="A0A2T0WNI7"/>
<evidence type="ECO:0000256" key="4">
    <source>
        <dbReference type="ARBA" id="ARBA00022692"/>
    </source>
</evidence>
<comment type="subcellular location">
    <subcellularLocation>
        <location evidence="1">Cell membrane</location>
        <topology evidence="1">Multi-pass membrane protein</topology>
    </subcellularLocation>
</comment>
<dbReference type="NCBIfam" id="TIGR02454">
    <property type="entry name" value="ECF_T_CbiQ"/>
    <property type="match status" value="1"/>
</dbReference>
<evidence type="ECO:0000256" key="7">
    <source>
        <dbReference type="SAM" id="Phobius"/>
    </source>
</evidence>
<organism evidence="8 9">
    <name type="scientific">Donghicola tyrosinivorans</name>
    <dbReference type="NCBI Taxonomy" id="1652492"/>
    <lineage>
        <taxon>Bacteria</taxon>
        <taxon>Pseudomonadati</taxon>
        <taxon>Pseudomonadota</taxon>
        <taxon>Alphaproteobacteria</taxon>
        <taxon>Rhodobacterales</taxon>
        <taxon>Roseobacteraceae</taxon>
        <taxon>Donghicola</taxon>
    </lineage>
</organism>
<keyword evidence="5 7" id="KW-1133">Transmembrane helix</keyword>
<dbReference type="GO" id="GO:0006824">
    <property type="term" value="P:cobalt ion transport"/>
    <property type="evidence" value="ECO:0007669"/>
    <property type="project" value="InterPro"/>
</dbReference>
<accession>A0A2T0WNI7</accession>
<dbReference type="EMBL" id="PVTQ01000008">
    <property type="protein sequence ID" value="PRY88271.1"/>
    <property type="molecule type" value="Genomic_DNA"/>
</dbReference>
<dbReference type="Proteomes" id="UP000238392">
    <property type="component" value="Unassembled WGS sequence"/>
</dbReference>
<protein>
    <submittedName>
        <fullName evidence="8">Cobalt/nickel transport system permease protein</fullName>
    </submittedName>
</protein>
<dbReference type="CDD" id="cd16914">
    <property type="entry name" value="EcfT"/>
    <property type="match status" value="1"/>
</dbReference>
<proteinExistence type="inferred from homology"/>
<evidence type="ECO:0000256" key="1">
    <source>
        <dbReference type="ARBA" id="ARBA00004651"/>
    </source>
</evidence>
<feature type="transmembrane region" description="Helical" evidence="7">
    <location>
        <begin position="32"/>
        <end position="62"/>
    </location>
</feature>
<feature type="transmembrane region" description="Helical" evidence="7">
    <location>
        <begin position="82"/>
        <end position="105"/>
    </location>
</feature>
<evidence type="ECO:0000256" key="6">
    <source>
        <dbReference type="ARBA" id="ARBA00023136"/>
    </source>
</evidence>
<comment type="caution">
    <text evidence="8">The sequence shown here is derived from an EMBL/GenBank/DDBJ whole genome shotgun (WGS) entry which is preliminary data.</text>
</comment>
<evidence type="ECO:0000256" key="5">
    <source>
        <dbReference type="ARBA" id="ARBA00022989"/>
    </source>
</evidence>
<evidence type="ECO:0000313" key="8">
    <source>
        <dbReference type="EMBL" id="PRY88271.1"/>
    </source>
</evidence>
<dbReference type="InterPro" id="IPR012809">
    <property type="entry name" value="ECF_CbiQ"/>
</dbReference>
<name>A0A2T0WNI7_9RHOB</name>
<keyword evidence="3" id="KW-1003">Cell membrane</keyword>
<dbReference type="InterPro" id="IPR051611">
    <property type="entry name" value="ECF_transporter_component"/>
</dbReference>
<dbReference type="Pfam" id="PF02361">
    <property type="entry name" value="CbiQ"/>
    <property type="match status" value="1"/>
</dbReference>
<evidence type="ECO:0000313" key="9">
    <source>
        <dbReference type="Proteomes" id="UP000238392"/>
    </source>
</evidence>
<feature type="transmembrane region" description="Helical" evidence="7">
    <location>
        <begin position="240"/>
        <end position="262"/>
    </location>
</feature>
<gene>
    <name evidence="8" type="ORF">CLV74_10876</name>
</gene>
<keyword evidence="9" id="KW-1185">Reference proteome</keyword>
<dbReference type="PANTHER" id="PTHR34857:SF2">
    <property type="entry name" value="SLL0384 PROTEIN"/>
    <property type="match status" value="1"/>
</dbReference>
<dbReference type="PANTHER" id="PTHR34857">
    <property type="entry name" value="SLL0384 PROTEIN"/>
    <property type="match status" value="1"/>
</dbReference>
<dbReference type="RefSeq" id="WP_106265304.1">
    <property type="nucleotide sequence ID" value="NZ_PVTQ01000008.1"/>
</dbReference>
<dbReference type="InterPro" id="IPR003339">
    <property type="entry name" value="ABC/ECF_trnsptr_transmembrane"/>
</dbReference>
<evidence type="ECO:0000256" key="3">
    <source>
        <dbReference type="ARBA" id="ARBA00022475"/>
    </source>
</evidence>
<feature type="transmembrane region" description="Helical" evidence="7">
    <location>
        <begin position="111"/>
        <end position="133"/>
    </location>
</feature>
<evidence type="ECO:0000256" key="2">
    <source>
        <dbReference type="ARBA" id="ARBA00008564"/>
    </source>
</evidence>